<dbReference type="InterPro" id="IPR036812">
    <property type="entry name" value="NAD(P)_OxRdtase_dom_sf"/>
</dbReference>
<proteinExistence type="predicted"/>
<gene>
    <name evidence="1" type="ORF">WK67_25340</name>
</gene>
<dbReference type="Gene3D" id="3.20.20.100">
    <property type="entry name" value="NADP-dependent oxidoreductase domain"/>
    <property type="match status" value="1"/>
</dbReference>
<name>A0AAU8V393_9BURK</name>
<dbReference type="SUPFAM" id="SSF51430">
    <property type="entry name" value="NAD(P)-linked oxidoreductase"/>
    <property type="match status" value="1"/>
</dbReference>
<evidence type="ECO:0008006" key="3">
    <source>
        <dbReference type="Google" id="ProtNLM"/>
    </source>
</evidence>
<dbReference type="Proteomes" id="UP000095100">
    <property type="component" value="Chromosome 2"/>
</dbReference>
<organism evidence="1 2">
    <name type="scientific">Burkholderia ubonensis</name>
    <dbReference type="NCBI Taxonomy" id="101571"/>
    <lineage>
        <taxon>Bacteria</taxon>
        <taxon>Pseudomonadati</taxon>
        <taxon>Pseudomonadota</taxon>
        <taxon>Betaproteobacteria</taxon>
        <taxon>Burkholderiales</taxon>
        <taxon>Burkholderiaceae</taxon>
        <taxon>Burkholderia</taxon>
        <taxon>Burkholderia cepacia complex</taxon>
    </lineage>
</organism>
<protein>
    <recommendedName>
        <fullName evidence="3">NADP-dependent oxidoreductase domain-containing protein</fullName>
    </recommendedName>
</protein>
<sequence>MTFGGNEHAGMWKVIGALEKREVDAVVGTALKVGANFIDTADACSFGAFEQRLGQALRILRIAMSGPPLPATAAHQGGVRISVFKAG</sequence>
<reference evidence="1 2" key="1">
    <citation type="submission" date="2015-12" db="EMBL/GenBank/DDBJ databases">
        <title>Diversity of Burkholderia near neighbor genomes.</title>
        <authorList>
            <person name="Sahl J."/>
            <person name="Wagner D."/>
            <person name="Keim P."/>
        </authorList>
    </citation>
    <scope>NUCLEOTIDE SEQUENCE [LARGE SCALE GENOMIC DNA]</scope>
    <source>
        <strain evidence="1 2">MSMB1189WGS</strain>
    </source>
</reference>
<evidence type="ECO:0000313" key="1">
    <source>
        <dbReference type="EMBL" id="AOK26041.1"/>
    </source>
</evidence>
<evidence type="ECO:0000313" key="2">
    <source>
        <dbReference type="Proteomes" id="UP000095100"/>
    </source>
</evidence>
<dbReference type="EMBL" id="CP013447">
    <property type="protein sequence ID" value="AOK26041.1"/>
    <property type="molecule type" value="Genomic_DNA"/>
</dbReference>
<accession>A0AAU8V393</accession>
<dbReference type="AlphaFoldDB" id="A0AAU8V393"/>